<accession>A0A6A6SW46</accession>
<dbReference type="OrthoDB" id="1049195at2759"/>
<evidence type="ECO:0000256" key="1">
    <source>
        <dbReference type="PROSITE-ProRule" id="PRU00176"/>
    </source>
</evidence>
<dbReference type="SMART" id="SM00360">
    <property type="entry name" value="RRM"/>
    <property type="match status" value="1"/>
</dbReference>
<proteinExistence type="predicted"/>
<organism evidence="3 4">
    <name type="scientific">Lophiostoma macrostomum CBS 122681</name>
    <dbReference type="NCBI Taxonomy" id="1314788"/>
    <lineage>
        <taxon>Eukaryota</taxon>
        <taxon>Fungi</taxon>
        <taxon>Dikarya</taxon>
        <taxon>Ascomycota</taxon>
        <taxon>Pezizomycotina</taxon>
        <taxon>Dothideomycetes</taxon>
        <taxon>Pleosporomycetidae</taxon>
        <taxon>Pleosporales</taxon>
        <taxon>Lophiostomataceae</taxon>
        <taxon>Lophiostoma</taxon>
    </lineage>
</organism>
<evidence type="ECO:0000313" key="3">
    <source>
        <dbReference type="EMBL" id="KAF2651790.1"/>
    </source>
</evidence>
<dbReference type="SUPFAM" id="SSF54928">
    <property type="entry name" value="RNA-binding domain, RBD"/>
    <property type="match status" value="1"/>
</dbReference>
<keyword evidence="4" id="KW-1185">Reference proteome</keyword>
<reference evidence="3" key="1">
    <citation type="journal article" date="2020" name="Stud. Mycol.">
        <title>101 Dothideomycetes genomes: a test case for predicting lifestyles and emergence of pathogens.</title>
        <authorList>
            <person name="Haridas S."/>
            <person name="Albert R."/>
            <person name="Binder M."/>
            <person name="Bloem J."/>
            <person name="Labutti K."/>
            <person name="Salamov A."/>
            <person name="Andreopoulos B."/>
            <person name="Baker S."/>
            <person name="Barry K."/>
            <person name="Bills G."/>
            <person name="Bluhm B."/>
            <person name="Cannon C."/>
            <person name="Castanera R."/>
            <person name="Culley D."/>
            <person name="Daum C."/>
            <person name="Ezra D."/>
            <person name="Gonzalez J."/>
            <person name="Henrissat B."/>
            <person name="Kuo A."/>
            <person name="Liang C."/>
            <person name="Lipzen A."/>
            <person name="Lutzoni F."/>
            <person name="Magnuson J."/>
            <person name="Mondo S."/>
            <person name="Nolan M."/>
            <person name="Ohm R."/>
            <person name="Pangilinan J."/>
            <person name="Park H.-J."/>
            <person name="Ramirez L."/>
            <person name="Alfaro M."/>
            <person name="Sun H."/>
            <person name="Tritt A."/>
            <person name="Yoshinaga Y."/>
            <person name="Zwiers L.-H."/>
            <person name="Turgeon B."/>
            <person name="Goodwin S."/>
            <person name="Spatafora J."/>
            <person name="Crous P."/>
            <person name="Grigoriev I."/>
        </authorList>
    </citation>
    <scope>NUCLEOTIDE SEQUENCE</scope>
    <source>
        <strain evidence="3">CBS 122681</strain>
    </source>
</reference>
<dbReference type="Proteomes" id="UP000799324">
    <property type="component" value="Unassembled WGS sequence"/>
</dbReference>
<dbReference type="PROSITE" id="PS50102">
    <property type="entry name" value="RRM"/>
    <property type="match status" value="1"/>
</dbReference>
<dbReference type="InterPro" id="IPR012677">
    <property type="entry name" value="Nucleotide-bd_a/b_plait_sf"/>
</dbReference>
<evidence type="ECO:0000313" key="4">
    <source>
        <dbReference type="Proteomes" id="UP000799324"/>
    </source>
</evidence>
<evidence type="ECO:0000259" key="2">
    <source>
        <dbReference type="PROSITE" id="PS50102"/>
    </source>
</evidence>
<keyword evidence="1" id="KW-0694">RNA-binding</keyword>
<dbReference type="CDD" id="cd00590">
    <property type="entry name" value="RRM_SF"/>
    <property type="match status" value="1"/>
</dbReference>
<feature type="domain" description="RRM" evidence="2">
    <location>
        <begin position="207"/>
        <end position="285"/>
    </location>
</feature>
<dbReference type="InterPro" id="IPR035979">
    <property type="entry name" value="RBD_domain_sf"/>
</dbReference>
<name>A0A6A6SW46_9PLEO</name>
<dbReference type="Gene3D" id="3.30.70.330">
    <property type="match status" value="1"/>
</dbReference>
<dbReference type="InterPro" id="IPR000504">
    <property type="entry name" value="RRM_dom"/>
</dbReference>
<dbReference type="GO" id="GO:0003723">
    <property type="term" value="F:RNA binding"/>
    <property type="evidence" value="ECO:0007669"/>
    <property type="project" value="UniProtKB-UniRule"/>
</dbReference>
<dbReference type="Pfam" id="PF00076">
    <property type="entry name" value="RRM_1"/>
    <property type="match status" value="1"/>
</dbReference>
<gene>
    <name evidence="3" type="ORF">K491DRAFT_82656</name>
</gene>
<dbReference type="EMBL" id="MU004417">
    <property type="protein sequence ID" value="KAF2651790.1"/>
    <property type="molecule type" value="Genomic_DNA"/>
</dbReference>
<sequence length="314" mass="34197">MSTSGSSTENYMLIACGSTHYAPFLAGWQEFKDSLRKIVEYQPGWTVVEPKAGRRRGEMQGWSRIEREDDAELAYAHYAAIGGVLVHLYKTSRTGVDYRLLKCNCYSHFPGMSERGHSPQRSGIDAGGVNQYISRAGTVASPQYTIPAAPVYSYPGYLPTSAYTALPSYSLQAAPMQYAAPQMSVYSTNTGGIPVNVRGGAMITEARGIFINNLNYSCDPTELNRLLSTVGRPVESKLHRDSRTGQFKGSATAKFSSKQEADYAVALLNGRQHMNMTINVRLDTDTTVVGHVQPPVIVNGSNASRYTGGSGYFG</sequence>
<dbReference type="AlphaFoldDB" id="A0A6A6SW46"/>
<protein>
    <recommendedName>
        <fullName evidence="2">RRM domain-containing protein</fullName>
    </recommendedName>
</protein>